<evidence type="ECO:0000313" key="2">
    <source>
        <dbReference type="EMBL" id="KAF2792356.1"/>
    </source>
</evidence>
<feature type="transmembrane region" description="Helical" evidence="1">
    <location>
        <begin position="80"/>
        <end position="101"/>
    </location>
</feature>
<feature type="non-terminal residue" evidence="2">
    <location>
        <position position="119"/>
    </location>
</feature>
<dbReference type="OrthoDB" id="5242705at2759"/>
<accession>A0A6A6X7I7</accession>
<gene>
    <name evidence="2" type="ORF">K505DRAFT_198162</name>
</gene>
<evidence type="ECO:0000313" key="3">
    <source>
        <dbReference type="Proteomes" id="UP000799757"/>
    </source>
</evidence>
<keyword evidence="1" id="KW-1133">Transmembrane helix</keyword>
<organism evidence="2 3">
    <name type="scientific">Melanomma pulvis-pyrius CBS 109.77</name>
    <dbReference type="NCBI Taxonomy" id="1314802"/>
    <lineage>
        <taxon>Eukaryota</taxon>
        <taxon>Fungi</taxon>
        <taxon>Dikarya</taxon>
        <taxon>Ascomycota</taxon>
        <taxon>Pezizomycotina</taxon>
        <taxon>Dothideomycetes</taxon>
        <taxon>Pleosporomycetidae</taxon>
        <taxon>Pleosporales</taxon>
        <taxon>Melanommataceae</taxon>
        <taxon>Melanomma</taxon>
    </lineage>
</organism>
<proteinExistence type="predicted"/>
<keyword evidence="1" id="KW-0812">Transmembrane</keyword>
<sequence>YEGTDTYFFYGGMLPTLISDVIGPQPLTCTRGPSLAIEGFKSRVNNVGISMSNAMRTASSSTIVVGEAWETVPFVRLEPYWLVMPAFIWASITFLLLCTILENRTAHVPIWKHMALGLL</sequence>
<reference evidence="2" key="1">
    <citation type="journal article" date="2020" name="Stud. Mycol.">
        <title>101 Dothideomycetes genomes: a test case for predicting lifestyles and emergence of pathogens.</title>
        <authorList>
            <person name="Haridas S."/>
            <person name="Albert R."/>
            <person name="Binder M."/>
            <person name="Bloem J."/>
            <person name="Labutti K."/>
            <person name="Salamov A."/>
            <person name="Andreopoulos B."/>
            <person name="Baker S."/>
            <person name="Barry K."/>
            <person name="Bills G."/>
            <person name="Bluhm B."/>
            <person name="Cannon C."/>
            <person name="Castanera R."/>
            <person name="Culley D."/>
            <person name="Daum C."/>
            <person name="Ezra D."/>
            <person name="Gonzalez J."/>
            <person name="Henrissat B."/>
            <person name="Kuo A."/>
            <person name="Liang C."/>
            <person name="Lipzen A."/>
            <person name="Lutzoni F."/>
            <person name="Magnuson J."/>
            <person name="Mondo S."/>
            <person name="Nolan M."/>
            <person name="Ohm R."/>
            <person name="Pangilinan J."/>
            <person name="Park H.-J."/>
            <person name="Ramirez L."/>
            <person name="Alfaro M."/>
            <person name="Sun H."/>
            <person name="Tritt A."/>
            <person name="Yoshinaga Y."/>
            <person name="Zwiers L.-H."/>
            <person name="Turgeon B."/>
            <person name="Goodwin S."/>
            <person name="Spatafora J."/>
            <person name="Crous P."/>
            <person name="Grigoriev I."/>
        </authorList>
    </citation>
    <scope>NUCLEOTIDE SEQUENCE</scope>
    <source>
        <strain evidence="2">CBS 109.77</strain>
    </source>
</reference>
<keyword evidence="3" id="KW-1185">Reference proteome</keyword>
<dbReference type="Proteomes" id="UP000799757">
    <property type="component" value="Unassembled WGS sequence"/>
</dbReference>
<protein>
    <submittedName>
        <fullName evidence="2">Uncharacterized protein</fullName>
    </submittedName>
</protein>
<feature type="non-terminal residue" evidence="2">
    <location>
        <position position="1"/>
    </location>
</feature>
<evidence type="ECO:0000256" key="1">
    <source>
        <dbReference type="SAM" id="Phobius"/>
    </source>
</evidence>
<dbReference type="AlphaFoldDB" id="A0A6A6X7I7"/>
<dbReference type="EMBL" id="MU001973">
    <property type="protein sequence ID" value="KAF2792356.1"/>
    <property type="molecule type" value="Genomic_DNA"/>
</dbReference>
<dbReference type="PANTHER" id="PTHR35394">
    <property type="entry name" value="DUF3176 DOMAIN-CONTAINING PROTEIN"/>
    <property type="match status" value="1"/>
</dbReference>
<dbReference type="PANTHER" id="PTHR35394:SF5">
    <property type="entry name" value="DUF3176 DOMAIN-CONTAINING PROTEIN"/>
    <property type="match status" value="1"/>
</dbReference>
<name>A0A6A6X7I7_9PLEO</name>
<keyword evidence="1" id="KW-0472">Membrane</keyword>